<reference evidence="2" key="1">
    <citation type="submission" date="2016-11" db="UniProtKB">
        <authorList>
            <consortium name="WormBaseParasite"/>
        </authorList>
    </citation>
    <scope>IDENTIFICATION</scope>
    <source>
        <strain evidence="2">KR3021</strain>
    </source>
</reference>
<accession>A0AC35TP51</accession>
<organism evidence="1 2">
    <name type="scientific">Rhabditophanes sp. KR3021</name>
    <dbReference type="NCBI Taxonomy" id="114890"/>
    <lineage>
        <taxon>Eukaryota</taxon>
        <taxon>Metazoa</taxon>
        <taxon>Ecdysozoa</taxon>
        <taxon>Nematoda</taxon>
        <taxon>Chromadorea</taxon>
        <taxon>Rhabditida</taxon>
        <taxon>Tylenchina</taxon>
        <taxon>Panagrolaimomorpha</taxon>
        <taxon>Strongyloidoidea</taxon>
        <taxon>Alloionematidae</taxon>
        <taxon>Rhabditophanes</taxon>
    </lineage>
</organism>
<sequence>MSEKEEQKSIAKSEDEELAGLMDSAMAELGKPKAKVSDDDLDEFMAQLDQKSLNDATKNFESVLEALMKKATDDNNTSESQVSQDEQSFFAEMHKFMKTQNLMKDGENPEAMNELMDQFNNPDGFLKGFTEMLMEDMANKETMYPPLKEMKDNFPKYFEEHGKDLDEETMKRYKNQERTIGIICVEFEREDYDEGSDEMKSSRIVKLTKLMSELHTYGFPPVEIAGEVPNGWSIDPNSGNPLLVDPTKAAEGCSIM</sequence>
<proteinExistence type="predicted"/>
<evidence type="ECO:0000313" key="2">
    <source>
        <dbReference type="WBParaSite" id="RSKR_0000283900.1"/>
    </source>
</evidence>
<evidence type="ECO:0000313" key="1">
    <source>
        <dbReference type="Proteomes" id="UP000095286"/>
    </source>
</evidence>
<protein>
    <submittedName>
        <fullName evidence="2">Peroxin-19</fullName>
    </submittedName>
</protein>
<dbReference type="Proteomes" id="UP000095286">
    <property type="component" value="Unplaced"/>
</dbReference>
<name>A0AC35TP51_9BILA</name>
<dbReference type="WBParaSite" id="RSKR_0000283900.1">
    <property type="protein sequence ID" value="RSKR_0000283900.1"/>
    <property type="gene ID" value="RSKR_0000283900"/>
</dbReference>